<reference evidence="2 3" key="1">
    <citation type="submission" date="2018-10" db="EMBL/GenBank/DDBJ databases">
        <title>Lactobacillus sp. R7 and Lactobacillus sp. R19 isolated from fermented mustard green product of Taiwan.</title>
        <authorList>
            <person name="Lin S.-T."/>
        </authorList>
    </citation>
    <scope>NUCLEOTIDE SEQUENCE [LARGE SCALE GENOMIC DNA]</scope>
    <source>
        <strain evidence="2 3">BCRC 81127</strain>
    </source>
</reference>
<dbReference type="GO" id="GO:0006415">
    <property type="term" value="P:translational termination"/>
    <property type="evidence" value="ECO:0007669"/>
    <property type="project" value="TreeGrafter"/>
</dbReference>
<evidence type="ECO:0000256" key="1">
    <source>
        <dbReference type="ARBA" id="ARBA00022649"/>
    </source>
</evidence>
<comment type="caution">
    <text evidence="2">The sequence shown here is derived from an EMBL/GenBank/DDBJ whole genome shotgun (WGS) entry which is preliminary data.</text>
</comment>
<keyword evidence="1" id="KW-1277">Toxin-antitoxin system</keyword>
<dbReference type="InterPro" id="IPR004386">
    <property type="entry name" value="Toxin_YafQ-like"/>
</dbReference>
<organism evidence="2 3">
    <name type="scientific">Companilactobacillus suantsaicola</name>
    <dbReference type="NCBI Taxonomy" id="2487723"/>
    <lineage>
        <taxon>Bacteria</taxon>
        <taxon>Bacillati</taxon>
        <taxon>Bacillota</taxon>
        <taxon>Bacilli</taxon>
        <taxon>Lactobacillales</taxon>
        <taxon>Lactobacillaceae</taxon>
        <taxon>Companilactobacillus</taxon>
    </lineage>
</organism>
<evidence type="ECO:0000313" key="3">
    <source>
        <dbReference type="Proteomes" id="UP000298021"/>
    </source>
</evidence>
<dbReference type="Proteomes" id="UP000298021">
    <property type="component" value="Unassembled WGS sequence"/>
</dbReference>
<dbReference type="InterPro" id="IPR007712">
    <property type="entry name" value="RelE/ParE_toxin"/>
</dbReference>
<dbReference type="EMBL" id="RKLY01000011">
    <property type="protein sequence ID" value="TGD23572.1"/>
    <property type="molecule type" value="Genomic_DNA"/>
</dbReference>
<dbReference type="Pfam" id="PF15738">
    <property type="entry name" value="YafQ_toxin"/>
    <property type="match status" value="1"/>
</dbReference>
<sequence length="111" mass="12869">MVYQYRPRKSFERSLTYLAQLDPTIVDETKAAILILLAGDSLPNDFQDHGLEGSYTGYREFHLRDTSKGQQPNEINDILIIYKIDDQDLIFIAVNIGSHNKLFHGHYRKNK</sequence>
<dbReference type="NCBIfam" id="TIGR02385">
    <property type="entry name" value="RelE_StbE"/>
    <property type="match status" value="1"/>
</dbReference>
<dbReference type="Gene3D" id="3.30.2310.20">
    <property type="entry name" value="RelE-like"/>
    <property type="match status" value="1"/>
</dbReference>
<keyword evidence="3" id="KW-1185">Reference proteome</keyword>
<proteinExistence type="predicted"/>
<name>A0A4Z0JKG6_9LACO</name>
<dbReference type="PANTHER" id="PTHR40588:SF1">
    <property type="entry name" value="MRNA INTERFERASE TOXIN YAFQ"/>
    <property type="match status" value="1"/>
</dbReference>
<dbReference type="AlphaFoldDB" id="A0A4Z0JKG6"/>
<dbReference type="SUPFAM" id="SSF143011">
    <property type="entry name" value="RelE-like"/>
    <property type="match status" value="1"/>
</dbReference>
<dbReference type="RefSeq" id="WP_135372436.1">
    <property type="nucleotide sequence ID" value="NZ_RKLY01000011.1"/>
</dbReference>
<dbReference type="GO" id="GO:0006402">
    <property type="term" value="P:mRNA catabolic process"/>
    <property type="evidence" value="ECO:0007669"/>
    <property type="project" value="TreeGrafter"/>
</dbReference>
<protein>
    <submittedName>
        <fullName evidence="2">Type II toxin-antitoxin system YafQ family toxin</fullName>
    </submittedName>
</protein>
<dbReference type="OrthoDB" id="7030467at2"/>
<accession>A0A4Z0JKG6</accession>
<dbReference type="PANTHER" id="PTHR40588">
    <property type="entry name" value="MRNA INTERFERASE TOXIN YAFQ"/>
    <property type="match status" value="1"/>
</dbReference>
<gene>
    <name evidence="2" type="ORF">EGT49_05840</name>
</gene>
<dbReference type="GO" id="GO:0004521">
    <property type="term" value="F:RNA endonuclease activity"/>
    <property type="evidence" value="ECO:0007669"/>
    <property type="project" value="TreeGrafter"/>
</dbReference>
<dbReference type="InterPro" id="IPR035093">
    <property type="entry name" value="RelE/ParE_toxin_dom_sf"/>
</dbReference>
<evidence type="ECO:0000313" key="2">
    <source>
        <dbReference type="EMBL" id="TGD23572.1"/>
    </source>
</evidence>